<dbReference type="InterPro" id="IPR024134">
    <property type="entry name" value="SOD_Cu/Zn_/chaperone"/>
</dbReference>
<dbReference type="PROSITE" id="PS00087">
    <property type="entry name" value="SOD_CU_ZN_1"/>
    <property type="match status" value="1"/>
</dbReference>
<evidence type="ECO:0000259" key="3">
    <source>
        <dbReference type="Pfam" id="PF00080"/>
    </source>
</evidence>
<feature type="domain" description="Superoxide dismutase copper/zinc binding" evidence="3">
    <location>
        <begin position="35"/>
        <end position="168"/>
    </location>
</feature>
<dbReference type="EMBL" id="BMXP01000001">
    <property type="protein sequence ID" value="GGW76773.1"/>
    <property type="molecule type" value="Genomic_DNA"/>
</dbReference>
<dbReference type="CDD" id="cd00305">
    <property type="entry name" value="Cu-Zn_Superoxide_Dismutase"/>
    <property type="match status" value="1"/>
</dbReference>
<dbReference type="PANTHER" id="PTHR10003">
    <property type="entry name" value="SUPEROXIDE DISMUTASE CU-ZN -RELATED"/>
    <property type="match status" value="1"/>
</dbReference>
<dbReference type="AlphaFoldDB" id="A0A918JEH1"/>
<protein>
    <submittedName>
        <fullName evidence="4">Superoxide dismutase [Cu-Zn]</fullName>
    </submittedName>
</protein>
<evidence type="ECO:0000256" key="1">
    <source>
        <dbReference type="ARBA" id="ARBA00010457"/>
    </source>
</evidence>
<evidence type="ECO:0000313" key="4">
    <source>
        <dbReference type="EMBL" id="GGW76773.1"/>
    </source>
</evidence>
<name>A0A918JEH1_9ALTE</name>
<sequence>MKTLFVAPLVALSATAMAQSVDVTMKDARSGDAVGTISVTESEYGLVFTPELKSLTPGGHGFHVHENPSCDSKMKDGKSVPAGAAGSHYDPHDIGQHGYPWAKDSHLGDLPLLYVADDGTASHPVLGPRLSMSDIEGRALMIHAGGDNYADTPEKLGGGGARVLCGVIDHDAH</sequence>
<accession>A0A918JEH1</accession>
<comment type="caution">
    <text evidence="4">The sequence shown here is derived from an EMBL/GenBank/DDBJ whole genome shotgun (WGS) entry which is preliminary data.</text>
</comment>
<keyword evidence="2" id="KW-0732">Signal</keyword>
<feature type="chain" id="PRO_5037747223" evidence="2">
    <location>
        <begin position="19"/>
        <end position="173"/>
    </location>
</feature>
<dbReference type="RefSeq" id="WP_189403682.1">
    <property type="nucleotide sequence ID" value="NZ_BMXP01000001.1"/>
</dbReference>
<evidence type="ECO:0000313" key="5">
    <source>
        <dbReference type="Proteomes" id="UP000631300"/>
    </source>
</evidence>
<dbReference type="InterPro" id="IPR036423">
    <property type="entry name" value="SOD-like_Cu/Zn_dom_sf"/>
</dbReference>
<organism evidence="4 5">
    <name type="scientific">Alteromonas halophila</name>
    <dbReference type="NCBI Taxonomy" id="516698"/>
    <lineage>
        <taxon>Bacteria</taxon>
        <taxon>Pseudomonadati</taxon>
        <taxon>Pseudomonadota</taxon>
        <taxon>Gammaproteobacteria</taxon>
        <taxon>Alteromonadales</taxon>
        <taxon>Alteromonadaceae</taxon>
        <taxon>Alteromonas/Salinimonas group</taxon>
        <taxon>Alteromonas</taxon>
    </lineage>
</organism>
<dbReference type="GO" id="GO:0005507">
    <property type="term" value="F:copper ion binding"/>
    <property type="evidence" value="ECO:0007669"/>
    <property type="project" value="InterPro"/>
</dbReference>
<reference evidence="4" key="2">
    <citation type="submission" date="2020-09" db="EMBL/GenBank/DDBJ databases">
        <authorList>
            <person name="Sun Q."/>
            <person name="Kim S."/>
        </authorList>
    </citation>
    <scope>NUCLEOTIDE SEQUENCE</scope>
    <source>
        <strain evidence="4">KCTC 22164</strain>
    </source>
</reference>
<dbReference type="Pfam" id="PF00080">
    <property type="entry name" value="Sod_Cu"/>
    <property type="match status" value="1"/>
</dbReference>
<gene>
    <name evidence="4" type="ORF">GCM10007391_06960</name>
</gene>
<dbReference type="SUPFAM" id="SSF49329">
    <property type="entry name" value="Cu,Zn superoxide dismutase-like"/>
    <property type="match status" value="1"/>
</dbReference>
<dbReference type="InterPro" id="IPR018152">
    <property type="entry name" value="SOD_Cu/Zn_BS"/>
</dbReference>
<dbReference type="NCBIfam" id="NF007628">
    <property type="entry name" value="PRK10290.1"/>
    <property type="match status" value="1"/>
</dbReference>
<dbReference type="GO" id="GO:0006801">
    <property type="term" value="P:superoxide metabolic process"/>
    <property type="evidence" value="ECO:0007669"/>
    <property type="project" value="InterPro"/>
</dbReference>
<evidence type="ECO:0000256" key="2">
    <source>
        <dbReference type="SAM" id="SignalP"/>
    </source>
</evidence>
<dbReference type="InterPro" id="IPR001424">
    <property type="entry name" value="SOD_Cu_Zn_dom"/>
</dbReference>
<reference evidence="4" key="1">
    <citation type="journal article" date="2014" name="Int. J. Syst. Evol. Microbiol.">
        <title>Complete genome sequence of Corynebacterium casei LMG S-19264T (=DSM 44701T), isolated from a smear-ripened cheese.</title>
        <authorList>
            <consortium name="US DOE Joint Genome Institute (JGI-PGF)"/>
            <person name="Walter F."/>
            <person name="Albersmeier A."/>
            <person name="Kalinowski J."/>
            <person name="Ruckert C."/>
        </authorList>
    </citation>
    <scope>NUCLEOTIDE SEQUENCE</scope>
    <source>
        <strain evidence="4">KCTC 22164</strain>
    </source>
</reference>
<proteinExistence type="inferred from homology"/>
<dbReference type="Proteomes" id="UP000631300">
    <property type="component" value="Unassembled WGS sequence"/>
</dbReference>
<feature type="signal peptide" evidence="2">
    <location>
        <begin position="1"/>
        <end position="18"/>
    </location>
</feature>
<keyword evidence="5" id="KW-1185">Reference proteome</keyword>
<comment type="similarity">
    <text evidence="1">Belongs to the Cu-Zn superoxide dismutase family.</text>
</comment>
<dbReference type="Gene3D" id="2.60.40.200">
    <property type="entry name" value="Superoxide dismutase, copper/zinc binding domain"/>
    <property type="match status" value="1"/>
</dbReference>